<evidence type="ECO:0000313" key="3">
    <source>
        <dbReference type="EMBL" id="SLM32145.1"/>
    </source>
</evidence>
<feature type="region of interest" description="Disordered" evidence="1">
    <location>
        <begin position="303"/>
        <end position="338"/>
    </location>
</feature>
<feature type="signal peptide" evidence="2">
    <location>
        <begin position="1"/>
        <end position="25"/>
    </location>
</feature>
<keyword evidence="2" id="KW-0732">Signal</keyword>
<evidence type="ECO:0000313" key="4">
    <source>
        <dbReference type="Proteomes" id="UP000191931"/>
    </source>
</evidence>
<proteinExistence type="predicted"/>
<evidence type="ECO:0000256" key="2">
    <source>
        <dbReference type="SAM" id="SignalP"/>
    </source>
</evidence>
<feature type="chain" id="PRO_5012258258" description="Cytochrome c domain-containing protein" evidence="2">
    <location>
        <begin position="26"/>
        <end position="493"/>
    </location>
</feature>
<dbReference type="STRING" id="1246637.MTBBW1_60045"/>
<keyword evidence="4" id="KW-1185">Reference proteome</keyword>
<dbReference type="OrthoDB" id="5417469at2"/>
<gene>
    <name evidence="3" type="ORF">MTBBW1_60045</name>
</gene>
<dbReference type="RefSeq" id="WP_139786618.1">
    <property type="nucleotide sequence ID" value="NZ_LT828540.1"/>
</dbReference>
<evidence type="ECO:0000256" key="1">
    <source>
        <dbReference type="SAM" id="MobiDB-lite"/>
    </source>
</evidence>
<dbReference type="EMBL" id="FWEV01000303">
    <property type="protein sequence ID" value="SLM32145.1"/>
    <property type="molecule type" value="Genomic_DNA"/>
</dbReference>
<dbReference type="Gene3D" id="3.90.420.10">
    <property type="entry name" value="Oxidoreductase, molybdopterin-binding domain"/>
    <property type="match status" value="1"/>
</dbReference>
<feature type="region of interest" description="Disordered" evidence="1">
    <location>
        <begin position="118"/>
        <end position="139"/>
    </location>
</feature>
<protein>
    <recommendedName>
        <fullName evidence="5">Cytochrome c domain-containing protein</fullName>
    </recommendedName>
</protein>
<accession>A0A1W1HIA5</accession>
<dbReference type="InterPro" id="IPR036374">
    <property type="entry name" value="OxRdtase_Mopterin-bd_sf"/>
</dbReference>
<organism evidence="3 4">
    <name type="scientific">Desulfamplus magnetovallimortis</name>
    <dbReference type="NCBI Taxonomy" id="1246637"/>
    <lineage>
        <taxon>Bacteria</taxon>
        <taxon>Pseudomonadati</taxon>
        <taxon>Thermodesulfobacteriota</taxon>
        <taxon>Desulfobacteria</taxon>
        <taxon>Desulfobacterales</taxon>
        <taxon>Desulfobacteraceae</taxon>
        <taxon>Desulfamplus</taxon>
    </lineage>
</organism>
<evidence type="ECO:0008006" key="5">
    <source>
        <dbReference type="Google" id="ProtNLM"/>
    </source>
</evidence>
<dbReference type="SUPFAM" id="SSF56524">
    <property type="entry name" value="Oxidoreductase molybdopterin-binding domain"/>
    <property type="match status" value="1"/>
</dbReference>
<dbReference type="Proteomes" id="UP000191931">
    <property type="component" value="Unassembled WGS sequence"/>
</dbReference>
<reference evidence="3 4" key="1">
    <citation type="submission" date="2017-03" db="EMBL/GenBank/DDBJ databases">
        <authorList>
            <person name="Afonso C.L."/>
            <person name="Miller P.J."/>
            <person name="Scott M.A."/>
            <person name="Spackman E."/>
            <person name="Goraichik I."/>
            <person name="Dimitrov K.M."/>
            <person name="Suarez D.L."/>
            <person name="Swayne D.E."/>
        </authorList>
    </citation>
    <scope>NUCLEOTIDE SEQUENCE [LARGE SCALE GENOMIC DNA]</scope>
    <source>
        <strain evidence="3">PRJEB14757</strain>
    </source>
</reference>
<dbReference type="NCBIfam" id="NF041762">
    <property type="entry name" value="diheme_GEGP"/>
    <property type="match status" value="1"/>
</dbReference>
<name>A0A1W1HIA5_9BACT</name>
<dbReference type="AlphaFoldDB" id="A0A1W1HIA5"/>
<sequence>MSKRTTIMAIVFSMVLFLSVSSGYAAYHHEGERDSENFLAAYPDKAGTKLDHCALCHSGGSYEKSTGSTVSLGSCQWCHYKTEYGRENSNIEQTINAYGNAYKDNGRNESAISRIDELDSDDDGSTNQEEITAGSFPGNASDNPFLTMAPSKIYTRSDLEALQQHTQFLLMNTSRSGDFYAQYTGVPLKDLLDDAGILTEQATGITVFAPDGWSQYHPLNYEEGAELYHVYGNMPGESYQYPPAVYNHVTDADYALNPDTGWCDYSAPSVAGRSHGDPIYVENGLKAILAMTRDGAPLDTGVLTDENKLDGSGPYRVVVPQKVPSPPDQSSKSDDQDVEWPYNYDWDHNAGAATRSVTIIRVEPLPEGTTDIDILEAGWSYIDNQQLIIYGAINPDAGSSDKECITLAGDFGFTLPHLDLNGMKFGIHFKYSGTMLDFEADMTTLSQHDDAASAIVFNDDLSITVPCIDFAGNQFAITMKSTSDDFTMWSIIP</sequence>